<evidence type="ECO:0000256" key="17">
    <source>
        <dbReference type="ARBA" id="ARBA00023295"/>
    </source>
</evidence>
<dbReference type="InterPro" id="IPR020629">
    <property type="entry name" value="FPG_Glyclase"/>
</dbReference>
<dbReference type="InterPro" id="IPR035937">
    <property type="entry name" value="FPG_N"/>
</dbReference>
<comment type="catalytic activity">
    <reaction evidence="19">
        <text>2'-deoxyribonucleotide-(2'-deoxyribose 5'-phosphate)-2'-deoxyribonucleotide-DNA = a 3'-end 2'-deoxyribonucleotide-(2,3-dehydro-2,3-deoxyribose 5'-phosphate)-DNA + a 5'-end 5'-phospho-2'-deoxyribonucleoside-DNA + H(+)</text>
        <dbReference type="Rhea" id="RHEA:66592"/>
        <dbReference type="Rhea" id="RHEA-COMP:13180"/>
        <dbReference type="Rhea" id="RHEA-COMP:16897"/>
        <dbReference type="Rhea" id="RHEA-COMP:17067"/>
        <dbReference type="ChEBI" id="CHEBI:15378"/>
        <dbReference type="ChEBI" id="CHEBI:136412"/>
        <dbReference type="ChEBI" id="CHEBI:157695"/>
        <dbReference type="ChEBI" id="CHEBI:167181"/>
        <dbReference type="EC" id="4.2.99.18"/>
    </reaction>
</comment>
<dbReference type="InterPro" id="IPR015887">
    <property type="entry name" value="DNA_glyclase_Znf_dom_DNA_BS"/>
</dbReference>
<evidence type="ECO:0000256" key="8">
    <source>
        <dbReference type="ARBA" id="ARBA00022723"/>
    </source>
</evidence>
<dbReference type="PROSITE" id="PS51068">
    <property type="entry name" value="FPG_CAT"/>
    <property type="match status" value="1"/>
</dbReference>
<dbReference type="FunCoup" id="H1XWB2">
    <property type="interactions" value="428"/>
</dbReference>
<accession>H1XWB2</accession>
<dbReference type="EMBL" id="CM001402">
    <property type="protein sequence ID" value="EHO43017.1"/>
    <property type="molecule type" value="Genomic_DNA"/>
</dbReference>
<dbReference type="NCBIfam" id="TIGR00577">
    <property type="entry name" value="fpg"/>
    <property type="match status" value="1"/>
</dbReference>
<keyword evidence="9" id="KW-0227">DNA damage</keyword>
<evidence type="ECO:0000259" key="21">
    <source>
        <dbReference type="PROSITE" id="PS51066"/>
    </source>
</evidence>
<evidence type="ECO:0000256" key="15">
    <source>
        <dbReference type="ARBA" id="ARBA00023239"/>
    </source>
</evidence>
<proteinExistence type="inferred from homology"/>
<keyword evidence="17" id="KW-0326">Glycosidase</keyword>
<evidence type="ECO:0000256" key="4">
    <source>
        <dbReference type="ARBA" id="ARBA00011245"/>
    </source>
</evidence>
<evidence type="ECO:0000256" key="1">
    <source>
        <dbReference type="ARBA" id="ARBA00001668"/>
    </source>
</evidence>
<evidence type="ECO:0000256" key="11">
    <source>
        <dbReference type="ARBA" id="ARBA00022801"/>
    </source>
</evidence>
<dbReference type="SUPFAM" id="SSF81624">
    <property type="entry name" value="N-terminal domain of MutM-like DNA repair proteins"/>
    <property type="match status" value="1"/>
</dbReference>
<keyword evidence="8" id="KW-0479">Metal-binding</keyword>
<comment type="similarity">
    <text evidence="3">Belongs to the FPG family.</text>
</comment>
<dbReference type="GO" id="GO:0034039">
    <property type="term" value="F:8-oxo-7,8-dihydroguanine DNA N-glycosylase activity"/>
    <property type="evidence" value="ECO:0007669"/>
    <property type="project" value="TreeGrafter"/>
</dbReference>
<keyword evidence="14" id="KW-0234">DNA repair</keyword>
<dbReference type="GO" id="GO:0006284">
    <property type="term" value="P:base-excision repair"/>
    <property type="evidence" value="ECO:0007669"/>
    <property type="project" value="InterPro"/>
</dbReference>
<evidence type="ECO:0000256" key="10">
    <source>
        <dbReference type="ARBA" id="ARBA00022771"/>
    </source>
</evidence>
<evidence type="ECO:0000256" key="13">
    <source>
        <dbReference type="ARBA" id="ARBA00023125"/>
    </source>
</evidence>
<evidence type="ECO:0000313" key="23">
    <source>
        <dbReference type="EMBL" id="APF19077.1"/>
    </source>
</evidence>
<evidence type="ECO:0000256" key="20">
    <source>
        <dbReference type="PROSITE-ProRule" id="PRU00391"/>
    </source>
</evidence>
<gene>
    <name evidence="23" type="ORF">Cabys_2328</name>
    <name evidence="24" type="ORF">Calab_3417</name>
</gene>
<evidence type="ECO:0000313" key="25">
    <source>
        <dbReference type="Proteomes" id="UP000004671"/>
    </source>
</evidence>
<reference evidence="24 25" key="1">
    <citation type="submission" date="2011-09" db="EMBL/GenBank/DDBJ databases">
        <title>The permanent draft genome of Caldithrix abyssi DSM 13497.</title>
        <authorList>
            <consortium name="US DOE Joint Genome Institute (JGI-PGF)"/>
            <person name="Lucas S."/>
            <person name="Han J."/>
            <person name="Lapidus A."/>
            <person name="Bruce D."/>
            <person name="Goodwin L."/>
            <person name="Pitluck S."/>
            <person name="Peters L."/>
            <person name="Kyrpides N."/>
            <person name="Mavromatis K."/>
            <person name="Ivanova N."/>
            <person name="Mikhailova N."/>
            <person name="Chertkov O."/>
            <person name="Detter J.C."/>
            <person name="Tapia R."/>
            <person name="Han C."/>
            <person name="Land M."/>
            <person name="Hauser L."/>
            <person name="Markowitz V."/>
            <person name="Cheng J.-F."/>
            <person name="Hugenholtz P."/>
            <person name="Woyke T."/>
            <person name="Wu D."/>
            <person name="Spring S."/>
            <person name="Brambilla E."/>
            <person name="Klenk H.-P."/>
            <person name="Eisen J.A."/>
        </authorList>
    </citation>
    <scope>NUCLEOTIDE SEQUENCE [LARGE SCALE GENOMIC DNA]</scope>
    <source>
        <strain evidence="24 25">DSM 13497</strain>
    </source>
</reference>
<evidence type="ECO:0000259" key="22">
    <source>
        <dbReference type="PROSITE" id="PS51068"/>
    </source>
</evidence>
<feature type="domain" description="Formamidopyrimidine-DNA glycosylase catalytic" evidence="22">
    <location>
        <begin position="2"/>
        <end position="112"/>
    </location>
</feature>
<dbReference type="PROSITE" id="PS01242">
    <property type="entry name" value="ZF_FPG_1"/>
    <property type="match status" value="1"/>
</dbReference>
<evidence type="ECO:0000256" key="18">
    <source>
        <dbReference type="ARBA" id="ARBA00030638"/>
    </source>
</evidence>
<dbReference type="Proteomes" id="UP000004671">
    <property type="component" value="Chromosome"/>
</dbReference>
<organism evidence="24 25">
    <name type="scientific">Caldithrix abyssi DSM 13497</name>
    <dbReference type="NCBI Taxonomy" id="880073"/>
    <lineage>
        <taxon>Bacteria</taxon>
        <taxon>Pseudomonadati</taxon>
        <taxon>Calditrichota</taxon>
        <taxon>Calditrichia</taxon>
        <taxon>Calditrichales</taxon>
        <taxon>Calditrichaceae</taxon>
        <taxon>Caldithrix</taxon>
    </lineage>
</organism>
<keyword evidence="16" id="KW-0511">Multifunctional enzyme</keyword>
<reference evidence="23 26" key="2">
    <citation type="submission" date="2016-11" db="EMBL/GenBank/DDBJ databases">
        <title>Genomic analysis of Caldithrix abyssi and proposal of a novel bacterial phylum Caldithrichaeota.</title>
        <authorList>
            <person name="Kublanov I."/>
            <person name="Sigalova O."/>
            <person name="Gavrilov S."/>
            <person name="Lebedinsky A."/>
            <person name="Ivanova N."/>
            <person name="Daum C."/>
            <person name="Reddy T."/>
            <person name="Klenk H.P."/>
            <person name="Goker M."/>
            <person name="Reva O."/>
            <person name="Miroshnichenko M."/>
            <person name="Kyprides N."/>
            <person name="Woyke T."/>
            <person name="Gelfand M."/>
        </authorList>
    </citation>
    <scope>NUCLEOTIDE SEQUENCE [LARGE SCALE GENOMIC DNA]</scope>
    <source>
        <strain evidence="23 26">LF13</strain>
    </source>
</reference>
<dbReference type="InterPro" id="IPR010663">
    <property type="entry name" value="Znf_FPG/IleRS"/>
</dbReference>
<dbReference type="KEGG" id="caby:Cabys_2328"/>
<evidence type="ECO:0000256" key="14">
    <source>
        <dbReference type="ARBA" id="ARBA00023204"/>
    </source>
</evidence>
<dbReference type="InterPro" id="IPR000214">
    <property type="entry name" value="Znf_DNA_glyclase/AP_lyase"/>
</dbReference>
<dbReference type="SMART" id="SM01232">
    <property type="entry name" value="H2TH"/>
    <property type="match status" value="1"/>
</dbReference>
<dbReference type="SUPFAM" id="SSF46946">
    <property type="entry name" value="S13-like H2TH domain"/>
    <property type="match status" value="1"/>
</dbReference>
<feature type="domain" description="FPG-type" evidence="21">
    <location>
        <begin position="233"/>
        <end position="267"/>
    </location>
</feature>
<comment type="catalytic activity">
    <reaction evidence="1">
        <text>Hydrolysis of DNA containing ring-opened 7-methylguanine residues, releasing 2,6-diamino-4-hydroxy-5-(N-methyl)formamidopyrimidine.</text>
        <dbReference type="EC" id="3.2.2.23"/>
    </reaction>
</comment>
<keyword evidence="12" id="KW-0862">Zinc</keyword>
<evidence type="ECO:0000256" key="2">
    <source>
        <dbReference type="ARBA" id="ARBA00001947"/>
    </source>
</evidence>
<dbReference type="STRING" id="880073.Cabys_2328"/>
<keyword evidence="15 23" id="KW-0456">Lyase</keyword>
<dbReference type="GO" id="GO:0003684">
    <property type="term" value="F:damaged DNA binding"/>
    <property type="evidence" value="ECO:0007669"/>
    <property type="project" value="InterPro"/>
</dbReference>
<dbReference type="PANTHER" id="PTHR22993:SF9">
    <property type="entry name" value="FORMAMIDOPYRIMIDINE-DNA GLYCOSYLASE"/>
    <property type="match status" value="1"/>
</dbReference>
<dbReference type="InParanoid" id="H1XWB2"/>
<dbReference type="SMART" id="SM00898">
    <property type="entry name" value="Fapy_DNA_glyco"/>
    <property type="match status" value="1"/>
</dbReference>
<dbReference type="Proteomes" id="UP000183868">
    <property type="component" value="Chromosome"/>
</dbReference>
<dbReference type="InterPro" id="IPR015886">
    <property type="entry name" value="H2TH_FPG"/>
</dbReference>
<dbReference type="AlphaFoldDB" id="H1XWB2"/>
<dbReference type="FunFam" id="1.10.8.50:FF:000003">
    <property type="entry name" value="Formamidopyrimidine-DNA glycosylase"/>
    <property type="match status" value="1"/>
</dbReference>
<name>H1XWB2_CALAY</name>
<dbReference type="Gene3D" id="1.10.8.50">
    <property type="match status" value="1"/>
</dbReference>
<keyword evidence="25" id="KW-1185">Reference proteome</keyword>
<dbReference type="RefSeq" id="WP_006930476.1">
    <property type="nucleotide sequence ID" value="NZ_CM001402.1"/>
</dbReference>
<dbReference type="eggNOG" id="COG0266">
    <property type="taxonomic scope" value="Bacteria"/>
</dbReference>
<sequence length="272" mass="31086">MPELPEVETVVRELRPLIVGKTIDRVEAIWQKTFVDQAGLSLSGQIIQKIDRRGKFIILVLNRSYLIVHLRMTGRLSLSNGQGDLSDLPHLRCLIQFKDGSRLLFEDMRKFGRIYHVKEVEEVLKNVGIDALDTHLTFEHFYDYLKNRKMGVKAFLMSQKWIAGLGNIYTDESLFLAKIHPEQTCDQISPGQGRKLFTAVQEILHRAVENMGSTISDYRDAYGNPGRNQLYFKVYRRAGKPCFACGALIEKKKVAGRGTHFCPQCQKLRGSK</sequence>
<evidence type="ECO:0000313" key="26">
    <source>
        <dbReference type="Proteomes" id="UP000183868"/>
    </source>
</evidence>
<evidence type="ECO:0000256" key="5">
    <source>
        <dbReference type="ARBA" id="ARBA00012024"/>
    </source>
</evidence>
<dbReference type="PaxDb" id="880073-Calab_3417"/>
<dbReference type="EC" id="4.2.99.18" evidence="6"/>
<dbReference type="EC" id="3.2.2.23" evidence="5"/>
<dbReference type="Pfam" id="PF01149">
    <property type="entry name" value="Fapy_DNA_glyco"/>
    <property type="match status" value="1"/>
</dbReference>
<dbReference type="EMBL" id="CP018099">
    <property type="protein sequence ID" value="APF19077.1"/>
    <property type="molecule type" value="Genomic_DNA"/>
</dbReference>
<dbReference type="InterPro" id="IPR010979">
    <property type="entry name" value="Ribosomal_uS13-like_H2TH"/>
</dbReference>
<dbReference type="HOGENOM" id="CLU_038423_1_3_0"/>
<keyword evidence="10 20" id="KW-0863">Zinc-finger</keyword>
<evidence type="ECO:0000256" key="19">
    <source>
        <dbReference type="ARBA" id="ARBA00044632"/>
    </source>
</evidence>
<keyword evidence="13" id="KW-0238">DNA-binding</keyword>
<dbReference type="Gene3D" id="3.20.190.10">
    <property type="entry name" value="MutM-like, N-terminal"/>
    <property type="match status" value="1"/>
</dbReference>
<evidence type="ECO:0000256" key="16">
    <source>
        <dbReference type="ARBA" id="ARBA00023268"/>
    </source>
</evidence>
<evidence type="ECO:0000256" key="6">
    <source>
        <dbReference type="ARBA" id="ARBA00012720"/>
    </source>
</evidence>
<dbReference type="NCBIfam" id="NF002211">
    <property type="entry name" value="PRK01103.1"/>
    <property type="match status" value="1"/>
</dbReference>
<evidence type="ECO:0000256" key="7">
    <source>
        <dbReference type="ARBA" id="ARBA00016240"/>
    </source>
</evidence>
<dbReference type="Pfam" id="PF06827">
    <property type="entry name" value="zf-FPG_IleRS"/>
    <property type="match status" value="1"/>
</dbReference>
<dbReference type="GO" id="GO:0140078">
    <property type="term" value="F:class I DNA-(apurinic or apyrimidinic site) endonuclease activity"/>
    <property type="evidence" value="ECO:0007669"/>
    <property type="project" value="UniProtKB-EC"/>
</dbReference>
<dbReference type="CDD" id="cd08966">
    <property type="entry name" value="EcFpg-like_N"/>
    <property type="match status" value="1"/>
</dbReference>
<dbReference type="Pfam" id="PF06831">
    <property type="entry name" value="H2TH"/>
    <property type="match status" value="1"/>
</dbReference>
<dbReference type="InterPro" id="IPR012319">
    <property type="entry name" value="FPG_cat"/>
</dbReference>
<protein>
    <recommendedName>
        <fullName evidence="7">Formamidopyrimidine-DNA glycosylase</fullName>
        <ecNumber evidence="5">3.2.2.23</ecNumber>
        <ecNumber evidence="6">4.2.99.18</ecNumber>
    </recommendedName>
    <alternativeName>
        <fullName evidence="18">DNA-(apurinic or apyrimidinic site) lyase MutM</fullName>
    </alternativeName>
</protein>
<comment type="subunit">
    <text evidence="4">Monomer.</text>
</comment>
<dbReference type="GO" id="GO:0008270">
    <property type="term" value="F:zinc ion binding"/>
    <property type="evidence" value="ECO:0007669"/>
    <property type="project" value="UniProtKB-KW"/>
</dbReference>
<dbReference type="PANTHER" id="PTHR22993">
    <property type="entry name" value="FORMAMIDOPYRIMIDINE-DNA GLYCOSYLASE"/>
    <property type="match status" value="1"/>
</dbReference>
<dbReference type="OrthoDB" id="9800855at2"/>
<dbReference type="SUPFAM" id="SSF57716">
    <property type="entry name" value="Glucocorticoid receptor-like (DNA-binding domain)"/>
    <property type="match status" value="1"/>
</dbReference>
<evidence type="ECO:0000256" key="3">
    <source>
        <dbReference type="ARBA" id="ARBA00009409"/>
    </source>
</evidence>
<dbReference type="PROSITE" id="PS51066">
    <property type="entry name" value="ZF_FPG_2"/>
    <property type="match status" value="1"/>
</dbReference>
<evidence type="ECO:0000256" key="12">
    <source>
        <dbReference type="ARBA" id="ARBA00022833"/>
    </source>
</evidence>
<comment type="cofactor">
    <cofactor evidence="2">
        <name>Zn(2+)</name>
        <dbReference type="ChEBI" id="CHEBI:29105"/>
    </cofactor>
</comment>
<keyword evidence="11" id="KW-0378">Hydrolase</keyword>
<evidence type="ECO:0000313" key="24">
    <source>
        <dbReference type="EMBL" id="EHO43017.1"/>
    </source>
</evidence>
<evidence type="ECO:0000256" key="9">
    <source>
        <dbReference type="ARBA" id="ARBA00022763"/>
    </source>
</evidence>